<evidence type="ECO:0000313" key="1">
    <source>
        <dbReference type="EMBL" id="AGF89305.1"/>
    </source>
</evidence>
<dbReference type="EMBL" id="KC139633">
    <property type="protein sequence ID" value="AGF89305.1"/>
    <property type="molecule type" value="Genomic_DNA"/>
</dbReference>
<gene>
    <name evidence="1" type="ORF">SP062_00125</name>
</gene>
<dbReference type="Pfam" id="PF25682">
    <property type="entry name" value="Phage_VG64"/>
    <property type="match status" value="1"/>
</dbReference>
<organism evidence="1">
    <name type="scientific">Salmonella phage FSL SP-062</name>
    <dbReference type="NCBI Taxonomy" id="1173759"/>
    <lineage>
        <taxon>Viruses</taxon>
        <taxon>Duplodnaviria</taxon>
        <taxon>Heunggongvirae</taxon>
        <taxon>Uroviricota</taxon>
        <taxon>Caudoviricetes</taxon>
        <taxon>Nonanavirus</taxon>
    </lineage>
</organism>
<sequence>MKKLILCALLATTLTACDNAADVASRNVATAAANFEVNRRIVFYNVRSGEYLLSVEGRCARENTSSEIEITCKTGPNEVKKHFMGLTTEVTYFIEQTDPSPTDQYRYRVTFNPAQILPDLNIRHPGE</sequence>
<proteinExistence type="predicted"/>
<protein>
    <recommendedName>
        <fullName evidence="2">Lipoprotein</fullName>
    </recommendedName>
</protein>
<evidence type="ECO:0008006" key="2">
    <source>
        <dbReference type="Google" id="ProtNLM"/>
    </source>
</evidence>
<dbReference type="PROSITE" id="PS51257">
    <property type="entry name" value="PROKAR_LIPOPROTEIN"/>
    <property type="match status" value="1"/>
</dbReference>
<dbReference type="InterPro" id="IPR058243">
    <property type="entry name" value="Phage_VG64"/>
</dbReference>
<name>S4TVH2_9CAUD</name>
<reference evidence="1" key="1">
    <citation type="journal article" date="2013" name="BMC Genomics">
        <title>Genomic characterization provides new insight into Salmonella phage diversity.</title>
        <authorList>
            <person name="Moreno Switt A.I."/>
            <person name="Orsi R.H."/>
            <person name="den Bakker H.C."/>
            <person name="Vongkamjan K."/>
            <person name="Altier C."/>
            <person name="Wiedmann M."/>
        </authorList>
    </citation>
    <scope>NUCLEOTIDE SEQUENCE</scope>
</reference>
<accession>S4TVH2</accession>